<name>A0AA35TNR9_GEOBA</name>
<protein>
    <recommendedName>
        <fullName evidence="2">Fibronectin type-III domain-containing protein</fullName>
    </recommendedName>
</protein>
<dbReference type="SUPFAM" id="SSF49265">
    <property type="entry name" value="Fibronectin type III"/>
    <property type="match status" value="1"/>
</dbReference>
<sequence length="115" mass="12091">IPTTVSPTSEATSPPVPGNIENVSRPSCGVLEWDPPSTGSEGLTYQIRFYSGQSFRSSPSSQRRVLASSTNSLSFTAQGVPSSRPLFAIVKARNSNGVHSHSWSTPIVAAVTGCL</sequence>
<reference evidence="3" key="1">
    <citation type="submission" date="2023-03" db="EMBL/GenBank/DDBJ databases">
        <authorList>
            <person name="Steffen K."/>
            <person name="Cardenas P."/>
        </authorList>
    </citation>
    <scope>NUCLEOTIDE SEQUENCE</scope>
</reference>
<dbReference type="EMBL" id="CASHTH010003954">
    <property type="protein sequence ID" value="CAI8051660.1"/>
    <property type="molecule type" value="Genomic_DNA"/>
</dbReference>
<feature type="non-terminal residue" evidence="3">
    <location>
        <position position="1"/>
    </location>
</feature>
<comment type="caution">
    <text evidence="3">The sequence shown here is derived from an EMBL/GenBank/DDBJ whole genome shotgun (WGS) entry which is preliminary data.</text>
</comment>
<evidence type="ECO:0000256" key="1">
    <source>
        <dbReference type="SAM" id="MobiDB-lite"/>
    </source>
</evidence>
<organism evidence="3 4">
    <name type="scientific">Geodia barretti</name>
    <name type="common">Barrett's horny sponge</name>
    <dbReference type="NCBI Taxonomy" id="519541"/>
    <lineage>
        <taxon>Eukaryota</taxon>
        <taxon>Metazoa</taxon>
        <taxon>Porifera</taxon>
        <taxon>Demospongiae</taxon>
        <taxon>Heteroscleromorpha</taxon>
        <taxon>Tetractinellida</taxon>
        <taxon>Astrophorina</taxon>
        <taxon>Geodiidae</taxon>
        <taxon>Geodia</taxon>
    </lineage>
</organism>
<feature type="domain" description="Fibronectin type-III" evidence="2">
    <location>
        <begin position="14"/>
        <end position="115"/>
    </location>
</feature>
<dbReference type="PROSITE" id="PS50853">
    <property type="entry name" value="FN3"/>
    <property type="match status" value="1"/>
</dbReference>
<dbReference type="InterPro" id="IPR013783">
    <property type="entry name" value="Ig-like_fold"/>
</dbReference>
<feature type="compositionally biased region" description="Polar residues" evidence="1">
    <location>
        <begin position="1"/>
        <end position="12"/>
    </location>
</feature>
<dbReference type="InterPro" id="IPR003961">
    <property type="entry name" value="FN3_dom"/>
</dbReference>
<proteinExistence type="predicted"/>
<dbReference type="Proteomes" id="UP001174909">
    <property type="component" value="Unassembled WGS sequence"/>
</dbReference>
<dbReference type="InterPro" id="IPR036116">
    <property type="entry name" value="FN3_sf"/>
</dbReference>
<accession>A0AA35TNR9</accession>
<evidence type="ECO:0000259" key="2">
    <source>
        <dbReference type="PROSITE" id="PS50853"/>
    </source>
</evidence>
<evidence type="ECO:0000313" key="3">
    <source>
        <dbReference type="EMBL" id="CAI8051660.1"/>
    </source>
</evidence>
<evidence type="ECO:0000313" key="4">
    <source>
        <dbReference type="Proteomes" id="UP001174909"/>
    </source>
</evidence>
<dbReference type="AlphaFoldDB" id="A0AA35TNR9"/>
<dbReference type="Gene3D" id="2.60.40.10">
    <property type="entry name" value="Immunoglobulins"/>
    <property type="match status" value="1"/>
</dbReference>
<gene>
    <name evidence="3" type="ORF">GBAR_LOCUS28290</name>
</gene>
<feature type="region of interest" description="Disordered" evidence="1">
    <location>
        <begin position="1"/>
        <end position="35"/>
    </location>
</feature>
<keyword evidence="4" id="KW-1185">Reference proteome</keyword>